<organism evidence="6 7">
    <name type="scientific">Phyllobacterium myrsinacearum</name>
    <dbReference type="NCBI Taxonomy" id="28101"/>
    <lineage>
        <taxon>Bacteria</taxon>
        <taxon>Pseudomonadati</taxon>
        <taxon>Pseudomonadota</taxon>
        <taxon>Alphaproteobacteria</taxon>
        <taxon>Hyphomicrobiales</taxon>
        <taxon>Phyllobacteriaceae</taxon>
        <taxon>Phyllobacterium</taxon>
    </lineage>
</organism>
<dbReference type="RefSeq" id="WP_105733108.1">
    <property type="nucleotide sequence ID" value="NZ_PVBT01000001.1"/>
</dbReference>
<dbReference type="InterPro" id="IPR036388">
    <property type="entry name" value="WH-like_DNA-bd_sf"/>
</dbReference>
<protein>
    <submittedName>
        <fullName evidence="6">LysR family transcriptional regulator</fullName>
    </submittedName>
</protein>
<gene>
    <name evidence="6" type="ORF">C5750_04155</name>
</gene>
<dbReference type="CDD" id="cd05466">
    <property type="entry name" value="PBP2_LTTR_substrate"/>
    <property type="match status" value="1"/>
</dbReference>
<dbReference type="Pfam" id="PF00126">
    <property type="entry name" value="HTH_1"/>
    <property type="match status" value="1"/>
</dbReference>
<dbReference type="InterPro" id="IPR000847">
    <property type="entry name" value="LysR_HTH_N"/>
</dbReference>
<dbReference type="PRINTS" id="PR00039">
    <property type="entry name" value="HTHLYSR"/>
</dbReference>
<dbReference type="OrthoDB" id="7840053at2"/>
<dbReference type="PANTHER" id="PTHR30419">
    <property type="entry name" value="HTH-TYPE TRANSCRIPTIONAL REGULATOR YBHD"/>
    <property type="match status" value="1"/>
</dbReference>
<dbReference type="InterPro" id="IPR005119">
    <property type="entry name" value="LysR_subst-bd"/>
</dbReference>
<keyword evidence="7" id="KW-1185">Reference proteome</keyword>
<evidence type="ECO:0000256" key="4">
    <source>
        <dbReference type="ARBA" id="ARBA00023163"/>
    </source>
</evidence>
<accession>A0A2S9JZW7</accession>
<evidence type="ECO:0000256" key="1">
    <source>
        <dbReference type="ARBA" id="ARBA00009437"/>
    </source>
</evidence>
<dbReference type="InterPro" id="IPR036390">
    <property type="entry name" value="WH_DNA-bd_sf"/>
</dbReference>
<comment type="caution">
    <text evidence="6">The sequence shown here is derived from an EMBL/GenBank/DDBJ whole genome shotgun (WGS) entry which is preliminary data.</text>
</comment>
<keyword evidence="2" id="KW-0805">Transcription regulation</keyword>
<dbReference type="FunFam" id="1.10.10.10:FF:000001">
    <property type="entry name" value="LysR family transcriptional regulator"/>
    <property type="match status" value="1"/>
</dbReference>
<dbReference type="EMBL" id="PVBT01000001">
    <property type="protein sequence ID" value="PRD58885.1"/>
    <property type="molecule type" value="Genomic_DNA"/>
</dbReference>
<reference evidence="6 7" key="1">
    <citation type="submission" date="2018-02" db="EMBL/GenBank/DDBJ databases">
        <title>The draft genome of Phyllobacterium myrsinacearum DSM5892.</title>
        <authorList>
            <person name="Li L."/>
            <person name="Liu L."/>
            <person name="Zhang X."/>
            <person name="Wang T."/>
        </authorList>
    </citation>
    <scope>NUCLEOTIDE SEQUENCE [LARGE SCALE GENOMIC DNA]</scope>
    <source>
        <strain evidence="6 7">DSM 5892</strain>
    </source>
</reference>
<evidence type="ECO:0000313" key="7">
    <source>
        <dbReference type="Proteomes" id="UP000238563"/>
    </source>
</evidence>
<evidence type="ECO:0000256" key="3">
    <source>
        <dbReference type="ARBA" id="ARBA00023125"/>
    </source>
</evidence>
<dbReference type="SUPFAM" id="SSF46785">
    <property type="entry name" value="Winged helix' DNA-binding domain"/>
    <property type="match status" value="1"/>
</dbReference>
<comment type="similarity">
    <text evidence="1">Belongs to the LysR transcriptional regulatory family.</text>
</comment>
<dbReference type="InterPro" id="IPR050950">
    <property type="entry name" value="HTH-type_LysR_regulators"/>
</dbReference>
<evidence type="ECO:0000313" key="6">
    <source>
        <dbReference type="EMBL" id="PRD58885.1"/>
    </source>
</evidence>
<dbReference type="AlphaFoldDB" id="A0A2S9JZW7"/>
<proteinExistence type="inferred from homology"/>
<evidence type="ECO:0000256" key="2">
    <source>
        <dbReference type="ARBA" id="ARBA00023015"/>
    </source>
</evidence>
<sequence>MSSLSLDQLATFVEVIELGSFSAAADRLNISQPAVSLQVRQLEKRLGVRLIERIGRKATPTAAGMELLAHAGRINREVSGALDAMARYTTETIGRVRLGTGATACIYLLPPLLRSLQQGFPSLDITVSTGNTQDMVKAVEDNVLDIALVTMPASGRMLEIKSILRDEFVAVAPAGVVMPPEVTAEELSKNPLILFEPSGNTRRIIDRWFEQSGVSLRPVMSLGSVEAIKELVRAGLGWAILPAMSVREPEQRRPFTVRPLMPHLHRELALIIRQDKTITRGLRALIAAITEAGTRRRL</sequence>
<dbReference type="GO" id="GO:0003677">
    <property type="term" value="F:DNA binding"/>
    <property type="evidence" value="ECO:0007669"/>
    <property type="project" value="UniProtKB-KW"/>
</dbReference>
<feature type="domain" description="HTH lysR-type" evidence="5">
    <location>
        <begin position="4"/>
        <end position="61"/>
    </location>
</feature>
<keyword evidence="3" id="KW-0238">DNA-binding</keyword>
<dbReference type="Proteomes" id="UP000238563">
    <property type="component" value="Unassembled WGS sequence"/>
</dbReference>
<dbReference type="SUPFAM" id="SSF53850">
    <property type="entry name" value="Periplasmic binding protein-like II"/>
    <property type="match status" value="1"/>
</dbReference>
<dbReference type="Pfam" id="PF03466">
    <property type="entry name" value="LysR_substrate"/>
    <property type="match status" value="1"/>
</dbReference>
<dbReference type="PROSITE" id="PS50931">
    <property type="entry name" value="HTH_LYSR"/>
    <property type="match status" value="1"/>
</dbReference>
<keyword evidence="4" id="KW-0804">Transcription</keyword>
<dbReference type="Gene3D" id="1.10.10.10">
    <property type="entry name" value="Winged helix-like DNA-binding domain superfamily/Winged helix DNA-binding domain"/>
    <property type="match status" value="1"/>
</dbReference>
<evidence type="ECO:0000259" key="5">
    <source>
        <dbReference type="PROSITE" id="PS50931"/>
    </source>
</evidence>
<dbReference type="GO" id="GO:0005829">
    <property type="term" value="C:cytosol"/>
    <property type="evidence" value="ECO:0007669"/>
    <property type="project" value="TreeGrafter"/>
</dbReference>
<dbReference type="GO" id="GO:0003700">
    <property type="term" value="F:DNA-binding transcription factor activity"/>
    <property type="evidence" value="ECO:0007669"/>
    <property type="project" value="InterPro"/>
</dbReference>
<dbReference type="Gene3D" id="3.40.190.290">
    <property type="match status" value="1"/>
</dbReference>
<name>A0A2S9JZW7_9HYPH</name>